<evidence type="ECO:0000313" key="2">
    <source>
        <dbReference type="EMBL" id="KCZ82027.1"/>
    </source>
</evidence>
<dbReference type="PANTHER" id="PTHR47163">
    <property type="entry name" value="DDE_TNP_IS1595 DOMAIN-CONTAINING PROTEIN"/>
    <property type="match status" value="1"/>
</dbReference>
<dbReference type="AlphaFoldDB" id="A0A059F4K8"/>
<dbReference type="STRING" id="1288291.A0A059F4K8"/>
<sequence length="297" mass="34973">MNLTKNQFEEFLIKSSTQDIIFLLMEMHMLKREFNCERCNKQTKFTKYKKSIDEHAWRCMNIKCKSYKKYFLIRNNSFFHNLRISLKDILKIIIRYSCKQQLCSINESLDLNKKTILKILKKVISLIPVPNFSKNKIGGPGFIVQVDETMLNYKAKSHRGRSSSNKSDALCIVEIRNKITRVFACLIENKKAETIIPIICEQVVPGSIIWTDEHKSYSSLSQKGFLHKSVCHKIEFIDKENGVNTQSVESFHNQLKLEIKKRKGVYTNKRDEFLKEFCFYYNNRDNFLEAILNLLKV</sequence>
<dbReference type="InterPro" id="IPR053164">
    <property type="entry name" value="IS1016-like_transposase"/>
</dbReference>
<accession>A0A059F4K8</accession>
<dbReference type="EMBL" id="KK365133">
    <property type="protein sequence ID" value="KCZ82027.1"/>
    <property type="molecule type" value="Genomic_DNA"/>
</dbReference>
<dbReference type="Proteomes" id="UP000030655">
    <property type="component" value="Unassembled WGS sequence"/>
</dbReference>
<feature type="domain" description="ISXO2-like transposase" evidence="1">
    <location>
        <begin position="136"/>
        <end position="282"/>
    </location>
</feature>
<dbReference type="VEuPathDB" id="MicrosporidiaDB:H312_00509"/>
<reference evidence="3" key="1">
    <citation type="submission" date="2013-02" db="EMBL/GenBank/DDBJ databases">
        <authorList>
            <consortium name="The Broad Institute Genome Sequencing Platform"/>
            <person name="Cuomo C."/>
            <person name="Becnel J."/>
            <person name="Sanscrainte N."/>
            <person name="Walker B."/>
            <person name="Young S.K."/>
            <person name="Zeng Q."/>
            <person name="Gargeya S."/>
            <person name="Fitzgerald M."/>
            <person name="Haas B."/>
            <person name="Abouelleil A."/>
            <person name="Alvarado L."/>
            <person name="Arachchi H.M."/>
            <person name="Berlin A.M."/>
            <person name="Chapman S.B."/>
            <person name="Dewar J."/>
            <person name="Goldberg J."/>
            <person name="Griggs A."/>
            <person name="Gujja S."/>
            <person name="Hansen M."/>
            <person name="Howarth C."/>
            <person name="Imamovic A."/>
            <person name="Larimer J."/>
            <person name="McCowan C."/>
            <person name="Murphy C."/>
            <person name="Neiman D."/>
            <person name="Pearson M."/>
            <person name="Priest M."/>
            <person name="Roberts A."/>
            <person name="Saif S."/>
            <person name="Shea T."/>
            <person name="Sisk P."/>
            <person name="Sykes S."/>
            <person name="Wortman J."/>
            <person name="Nusbaum C."/>
            <person name="Birren B."/>
        </authorList>
    </citation>
    <scope>NUCLEOTIDE SEQUENCE [LARGE SCALE GENOMIC DNA]</scope>
    <source>
        <strain evidence="3">PRA339</strain>
    </source>
</reference>
<evidence type="ECO:0000313" key="3">
    <source>
        <dbReference type="Proteomes" id="UP000030655"/>
    </source>
</evidence>
<reference evidence="2 3" key="2">
    <citation type="submission" date="2014-03" db="EMBL/GenBank/DDBJ databases">
        <title>The Genome Sequence of Anncaliia algerae insect isolate PRA339.</title>
        <authorList>
            <consortium name="The Broad Institute Genome Sequencing Platform"/>
            <consortium name="The Broad Institute Genome Sequencing Center for Infectious Disease"/>
            <person name="Cuomo C."/>
            <person name="Becnel J."/>
            <person name="Sanscrainte N."/>
            <person name="Walker B."/>
            <person name="Young S.K."/>
            <person name="Zeng Q."/>
            <person name="Gargeya S."/>
            <person name="Fitzgerald M."/>
            <person name="Haas B."/>
            <person name="Abouelleil A."/>
            <person name="Alvarado L."/>
            <person name="Arachchi H.M."/>
            <person name="Berlin A.M."/>
            <person name="Chapman S.B."/>
            <person name="Dewar J."/>
            <person name="Goldberg J."/>
            <person name="Griggs A."/>
            <person name="Gujja S."/>
            <person name="Hansen M."/>
            <person name="Howarth C."/>
            <person name="Imamovic A."/>
            <person name="Larimer J."/>
            <person name="McCowan C."/>
            <person name="Murphy C."/>
            <person name="Neiman D."/>
            <person name="Pearson M."/>
            <person name="Priest M."/>
            <person name="Roberts A."/>
            <person name="Saif S."/>
            <person name="Shea T."/>
            <person name="Sisk P."/>
            <person name="Sykes S."/>
            <person name="Wortman J."/>
            <person name="Nusbaum C."/>
            <person name="Birren B."/>
        </authorList>
    </citation>
    <scope>NUCLEOTIDE SEQUENCE [LARGE SCALE GENOMIC DNA]</scope>
    <source>
        <strain evidence="2 3">PRA339</strain>
    </source>
</reference>
<dbReference type="SMART" id="SM01126">
    <property type="entry name" value="DDE_Tnp_IS1595"/>
    <property type="match status" value="1"/>
</dbReference>
<dbReference type="Pfam" id="PF12762">
    <property type="entry name" value="DDE_Tnp_IS1595"/>
    <property type="match status" value="1"/>
</dbReference>
<keyword evidence="3" id="KW-1185">Reference proteome</keyword>
<gene>
    <name evidence="2" type="ORF">H312_00509</name>
</gene>
<organism evidence="2 3">
    <name type="scientific">Anncaliia algerae PRA339</name>
    <dbReference type="NCBI Taxonomy" id="1288291"/>
    <lineage>
        <taxon>Eukaryota</taxon>
        <taxon>Fungi</taxon>
        <taxon>Fungi incertae sedis</taxon>
        <taxon>Microsporidia</taxon>
        <taxon>Tubulinosematoidea</taxon>
        <taxon>Tubulinosematidae</taxon>
        <taxon>Anncaliia</taxon>
    </lineage>
</organism>
<evidence type="ECO:0000259" key="1">
    <source>
        <dbReference type="SMART" id="SM01126"/>
    </source>
</evidence>
<proteinExistence type="predicted"/>
<dbReference type="InterPro" id="IPR024445">
    <property type="entry name" value="Tnp_ISXO2-like"/>
</dbReference>
<dbReference type="OrthoDB" id="10282860at2759"/>
<dbReference type="NCBIfam" id="NF033547">
    <property type="entry name" value="transpos_IS1595"/>
    <property type="match status" value="1"/>
</dbReference>
<name>A0A059F4K8_9MICR</name>
<dbReference type="HOGENOM" id="CLU_044348_0_0_1"/>
<dbReference type="PANTHER" id="PTHR47163:SF2">
    <property type="entry name" value="SI:DKEY-17M8.2"/>
    <property type="match status" value="1"/>
</dbReference>
<protein>
    <recommendedName>
        <fullName evidence="1">ISXO2-like transposase domain-containing protein</fullName>
    </recommendedName>
</protein>